<dbReference type="EMBL" id="CAJOAY010004390">
    <property type="protein sequence ID" value="CAF4068023.1"/>
    <property type="molecule type" value="Genomic_DNA"/>
</dbReference>
<evidence type="ECO:0000256" key="1">
    <source>
        <dbReference type="ARBA" id="ARBA00004123"/>
    </source>
</evidence>
<dbReference type="PROSITE" id="PS50157">
    <property type="entry name" value="ZINC_FINGER_C2H2_2"/>
    <property type="match status" value="1"/>
</dbReference>
<dbReference type="InterPro" id="IPR022755">
    <property type="entry name" value="Znf_C2H2_jaz"/>
</dbReference>
<keyword evidence="6 10" id="KW-0863">Zinc-finger</keyword>
<dbReference type="OrthoDB" id="24683at2759"/>
<evidence type="ECO:0000256" key="11">
    <source>
        <dbReference type="SAM" id="MobiDB-lite"/>
    </source>
</evidence>
<dbReference type="Proteomes" id="UP000663877">
    <property type="component" value="Unassembled WGS sequence"/>
</dbReference>
<keyword evidence="4" id="KW-0690">Ribosome biogenesis</keyword>
<dbReference type="FunFam" id="3.30.160.60:FF:000299">
    <property type="entry name" value="Zinc finger protein 593"/>
    <property type="match status" value="1"/>
</dbReference>
<gene>
    <name evidence="13" type="ORF">BJG266_LOCUS10409</name>
    <name evidence="15" type="ORF">IZO911_LOCUS18420</name>
    <name evidence="18" type="ORF">KXQ929_LOCUS12701</name>
    <name evidence="20" type="ORF">OKA104_LOCUS33798</name>
    <name evidence="19" type="ORF">OXD698_LOCUS21072</name>
    <name evidence="16" type="ORF">QVE165_LOCUS24434</name>
    <name evidence="17" type="ORF">QVE165_LOCUS40233</name>
    <name evidence="14" type="ORF">VCS650_LOCUS13156</name>
</gene>
<feature type="domain" description="C2H2-type" evidence="12">
    <location>
        <begin position="61"/>
        <end position="90"/>
    </location>
</feature>
<comment type="caution">
    <text evidence="14">The sequence shown here is derived from an EMBL/GenBank/DDBJ whole genome shotgun (WGS) entry which is preliminary data.</text>
</comment>
<dbReference type="GO" id="GO:0042254">
    <property type="term" value="P:ribosome biogenesis"/>
    <property type="evidence" value="ECO:0007669"/>
    <property type="project" value="UniProtKB-KW"/>
</dbReference>
<keyword evidence="3" id="KW-0963">Cytoplasm</keyword>
<evidence type="ECO:0000256" key="9">
    <source>
        <dbReference type="ARBA" id="ARBA00038064"/>
    </source>
</evidence>
<dbReference type="GO" id="GO:0005634">
    <property type="term" value="C:nucleus"/>
    <property type="evidence" value="ECO:0007669"/>
    <property type="project" value="UniProtKB-SubCell"/>
</dbReference>
<dbReference type="Proteomes" id="UP000663860">
    <property type="component" value="Unassembled WGS sequence"/>
</dbReference>
<evidence type="ECO:0000313" key="21">
    <source>
        <dbReference type="Proteomes" id="UP000663832"/>
    </source>
</evidence>
<evidence type="ECO:0000313" key="17">
    <source>
        <dbReference type="EMBL" id="CAF1450161.1"/>
    </source>
</evidence>
<dbReference type="Proteomes" id="UP000663832">
    <property type="component" value="Unassembled WGS sequence"/>
</dbReference>
<evidence type="ECO:0000313" key="16">
    <source>
        <dbReference type="EMBL" id="CAF1176652.1"/>
    </source>
</evidence>
<dbReference type="InterPro" id="IPR036236">
    <property type="entry name" value="Znf_C2H2_sf"/>
</dbReference>
<dbReference type="Proteomes" id="UP000663881">
    <property type="component" value="Unassembled WGS sequence"/>
</dbReference>
<evidence type="ECO:0000256" key="3">
    <source>
        <dbReference type="ARBA" id="ARBA00022490"/>
    </source>
</evidence>
<dbReference type="EMBL" id="CAJNOI010000036">
    <property type="protein sequence ID" value="CAF0899824.1"/>
    <property type="molecule type" value="Genomic_DNA"/>
</dbReference>
<dbReference type="EMBL" id="CAJNOM010000171">
    <property type="protein sequence ID" value="CAF1176652.1"/>
    <property type="molecule type" value="Genomic_DNA"/>
</dbReference>
<dbReference type="PANTHER" id="PTHR46095:SF1">
    <property type="entry name" value="ZINC FINGER PROTEIN 593"/>
    <property type="match status" value="1"/>
</dbReference>
<accession>A0A814EMR5</accession>
<dbReference type="PROSITE" id="PS00028">
    <property type="entry name" value="ZINC_FINGER_C2H2_1"/>
    <property type="match status" value="1"/>
</dbReference>
<dbReference type="EMBL" id="CAJNOE010000177">
    <property type="protein sequence ID" value="CAF1015496.1"/>
    <property type="molecule type" value="Genomic_DNA"/>
</dbReference>
<evidence type="ECO:0000313" key="18">
    <source>
        <dbReference type="EMBL" id="CAF3725586.1"/>
    </source>
</evidence>
<dbReference type="Proteomes" id="UP000663844">
    <property type="component" value="Unassembled WGS sequence"/>
</dbReference>
<name>A0A814EMR5_9BILA</name>
<dbReference type="AlphaFoldDB" id="A0A814EMR5"/>
<dbReference type="Gene3D" id="3.30.160.60">
    <property type="entry name" value="Classic Zinc Finger"/>
    <property type="match status" value="1"/>
</dbReference>
<comment type="subcellular location">
    <subcellularLocation>
        <location evidence="2">Cytoplasm</location>
    </subcellularLocation>
    <subcellularLocation>
        <location evidence="1">Nucleus</location>
    </subcellularLocation>
</comment>
<dbReference type="GO" id="GO:0003676">
    <property type="term" value="F:nucleic acid binding"/>
    <property type="evidence" value="ECO:0007669"/>
    <property type="project" value="InterPro"/>
</dbReference>
<dbReference type="EMBL" id="CAJNOM010000459">
    <property type="protein sequence ID" value="CAF1450161.1"/>
    <property type="molecule type" value="Genomic_DNA"/>
</dbReference>
<keyword evidence="8" id="KW-0539">Nucleus</keyword>
<evidence type="ECO:0000256" key="8">
    <source>
        <dbReference type="ARBA" id="ARBA00023242"/>
    </source>
</evidence>
<comment type="similarity">
    <text evidence="9">Belongs to the ZNF593/BUD20 C2H2-type zinc-finger protein family.</text>
</comment>
<organism evidence="14 22">
    <name type="scientific">Adineta steineri</name>
    <dbReference type="NCBI Taxonomy" id="433720"/>
    <lineage>
        <taxon>Eukaryota</taxon>
        <taxon>Metazoa</taxon>
        <taxon>Spiralia</taxon>
        <taxon>Gnathifera</taxon>
        <taxon>Rotifera</taxon>
        <taxon>Eurotatoria</taxon>
        <taxon>Bdelloidea</taxon>
        <taxon>Adinetida</taxon>
        <taxon>Adinetidae</taxon>
        <taxon>Adineta</taxon>
    </lineage>
</organism>
<dbReference type="InterPro" id="IPR013087">
    <property type="entry name" value="Znf_C2H2_type"/>
</dbReference>
<dbReference type="GO" id="GO:0008270">
    <property type="term" value="F:zinc ion binding"/>
    <property type="evidence" value="ECO:0007669"/>
    <property type="project" value="UniProtKB-KW"/>
</dbReference>
<keyword evidence="7" id="KW-0862">Zinc</keyword>
<evidence type="ECO:0000313" key="20">
    <source>
        <dbReference type="EMBL" id="CAF4068023.1"/>
    </source>
</evidence>
<dbReference type="Proteomes" id="UP000663891">
    <property type="component" value="Unassembled WGS sequence"/>
</dbReference>
<dbReference type="EMBL" id="CAJOBB010000660">
    <property type="protein sequence ID" value="CAF3725586.1"/>
    <property type="molecule type" value="Genomic_DNA"/>
</dbReference>
<evidence type="ECO:0000256" key="6">
    <source>
        <dbReference type="ARBA" id="ARBA00022771"/>
    </source>
</evidence>
<reference evidence="14" key="1">
    <citation type="submission" date="2021-02" db="EMBL/GenBank/DDBJ databases">
        <authorList>
            <person name="Nowell W R."/>
        </authorList>
    </citation>
    <scope>NUCLEOTIDE SEQUENCE</scope>
</reference>
<dbReference type="EMBL" id="CAJNON010000104">
    <property type="protein sequence ID" value="CAF0971404.1"/>
    <property type="molecule type" value="Genomic_DNA"/>
</dbReference>
<evidence type="ECO:0000256" key="10">
    <source>
        <dbReference type="PROSITE-ProRule" id="PRU00042"/>
    </source>
</evidence>
<dbReference type="GO" id="GO:0043021">
    <property type="term" value="F:ribonucleoprotein complex binding"/>
    <property type="evidence" value="ECO:0007669"/>
    <property type="project" value="UniProtKB-ARBA"/>
</dbReference>
<sequence>MPKKTRSKNKSHSGVDKQGKVLKTKRKTKDLDEVQKTMAAETARQLLNQPIDYDVPGAGQHYCLYCSKYFIDEHNLQHHIKGKFHKRRVKDLKTEAYTLEEAERAAGKGQYRAPRPIDVPSDQNKLYQMDTDAVEDVISS</sequence>
<keyword evidence="5" id="KW-0479">Metal-binding</keyword>
<evidence type="ECO:0000313" key="15">
    <source>
        <dbReference type="EMBL" id="CAF1015496.1"/>
    </source>
</evidence>
<dbReference type="GO" id="GO:0005737">
    <property type="term" value="C:cytoplasm"/>
    <property type="evidence" value="ECO:0007669"/>
    <property type="project" value="UniProtKB-SubCell"/>
</dbReference>
<evidence type="ECO:0000313" key="19">
    <source>
        <dbReference type="EMBL" id="CAF3847429.1"/>
    </source>
</evidence>
<protein>
    <recommendedName>
        <fullName evidence="12">C2H2-type domain-containing protein</fullName>
    </recommendedName>
</protein>
<evidence type="ECO:0000256" key="7">
    <source>
        <dbReference type="ARBA" id="ARBA00022833"/>
    </source>
</evidence>
<dbReference type="Proteomes" id="UP000663868">
    <property type="component" value="Unassembled WGS sequence"/>
</dbReference>
<dbReference type="InterPro" id="IPR051879">
    <property type="entry name" value="C2H2-ZF_Maturation_Protein"/>
</dbReference>
<dbReference type="InterPro" id="IPR003604">
    <property type="entry name" value="Matrin/U1-like-C_Znf_C2H2"/>
</dbReference>
<evidence type="ECO:0000313" key="13">
    <source>
        <dbReference type="EMBL" id="CAF0899824.1"/>
    </source>
</evidence>
<evidence type="ECO:0000256" key="4">
    <source>
        <dbReference type="ARBA" id="ARBA00022517"/>
    </source>
</evidence>
<keyword evidence="21" id="KW-1185">Reference proteome</keyword>
<feature type="compositionally biased region" description="Basic residues" evidence="11">
    <location>
        <begin position="1"/>
        <end position="11"/>
    </location>
</feature>
<dbReference type="EMBL" id="CAJOAZ010001711">
    <property type="protein sequence ID" value="CAF3847429.1"/>
    <property type="molecule type" value="Genomic_DNA"/>
</dbReference>
<feature type="region of interest" description="Disordered" evidence="11">
    <location>
        <begin position="1"/>
        <end position="30"/>
    </location>
</feature>
<evidence type="ECO:0000313" key="22">
    <source>
        <dbReference type="Proteomes" id="UP000663891"/>
    </source>
</evidence>
<evidence type="ECO:0000259" key="12">
    <source>
        <dbReference type="PROSITE" id="PS50157"/>
    </source>
</evidence>
<evidence type="ECO:0000313" key="14">
    <source>
        <dbReference type="EMBL" id="CAF0971404.1"/>
    </source>
</evidence>
<dbReference type="SUPFAM" id="SSF57667">
    <property type="entry name" value="beta-beta-alpha zinc fingers"/>
    <property type="match status" value="1"/>
</dbReference>
<evidence type="ECO:0000256" key="2">
    <source>
        <dbReference type="ARBA" id="ARBA00004496"/>
    </source>
</evidence>
<proteinExistence type="inferred from homology"/>
<dbReference type="Pfam" id="PF12171">
    <property type="entry name" value="zf-C2H2_jaz"/>
    <property type="match status" value="1"/>
</dbReference>
<dbReference type="PANTHER" id="PTHR46095">
    <property type="entry name" value="ZINC FINGER PROTEIN 593"/>
    <property type="match status" value="1"/>
</dbReference>
<evidence type="ECO:0000256" key="5">
    <source>
        <dbReference type="ARBA" id="ARBA00022723"/>
    </source>
</evidence>
<dbReference type="SMART" id="SM00451">
    <property type="entry name" value="ZnF_U1"/>
    <property type="match status" value="1"/>
</dbReference>